<feature type="region of interest" description="Disordered" evidence="5">
    <location>
        <begin position="219"/>
        <end position="257"/>
    </location>
</feature>
<dbReference type="OMA" id="VKRIMAH"/>
<dbReference type="KEGG" id="eiv:EIN_467990"/>
<dbReference type="SUPFAM" id="SSF48350">
    <property type="entry name" value="GTPase activation domain, GAP"/>
    <property type="match status" value="1"/>
</dbReference>
<protein>
    <submittedName>
        <fullName evidence="7">Rho GTPase-activating protein, putative</fullName>
    </submittedName>
</protein>
<name>A0A0A1TUH6_ENTIV</name>
<dbReference type="GO" id="GO:0005737">
    <property type="term" value="C:cytoplasm"/>
    <property type="evidence" value="ECO:0007669"/>
    <property type="project" value="UniProtKB-SubCell"/>
</dbReference>
<dbReference type="RefSeq" id="XP_004183031.1">
    <property type="nucleotide sequence ID" value="XM_004182983.1"/>
</dbReference>
<feature type="compositionally biased region" description="Pro residues" evidence="5">
    <location>
        <begin position="225"/>
        <end position="241"/>
    </location>
</feature>
<dbReference type="EMBL" id="KB207240">
    <property type="protein sequence ID" value="ELP83685.1"/>
    <property type="molecule type" value="Genomic_DNA"/>
</dbReference>
<dbReference type="AlphaFoldDB" id="A0A0A1TUH6"/>
<dbReference type="Pfam" id="PF00620">
    <property type="entry name" value="RhoGAP"/>
    <property type="match status" value="1"/>
</dbReference>
<dbReference type="PANTHER" id="PTHR23176:SF129">
    <property type="entry name" value="RHO GTPASE ACTIVATING PROTEIN AT 16F, ISOFORM E-RELATED"/>
    <property type="match status" value="1"/>
</dbReference>
<feature type="domain" description="Rho-GAP" evidence="6">
    <location>
        <begin position="12"/>
        <end position="194"/>
    </location>
</feature>
<dbReference type="InterPro" id="IPR050729">
    <property type="entry name" value="Rho-GAP"/>
</dbReference>
<dbReference type="OrthoDB" id="27295at2759"/>
<evidence type="ECO:0000259" key="6">
    <source>
        <dbReference type="PROSITE" id="PS50238"/>
    </source>
</evidence>
<evidence type="ECO:0000256" key="3">
    <source>
        <dbReference type="ARBA" id="ARBA00022490"/>
    </source>
</evidence>
<dbReference type="GO" id="GO:0007165">
    <property type="term" value="P:signal transduction"/>
    <property type="evidence" value="ECO:0007669"/>
    <property type="project" value="InterPro"/>
</dbReference>
<evidence type="ECO:0000313" key="8">
    <source>
        <dbReference type="Proteomes" id="UP000014680"/>
    </source>
</evidence>
<dbReference type="Proteomes" id="UP000014680">
    <property type="component" value="Unassembled WGS sequence"/>
</dbReference>
<proteinExistence type="predicted"/>
<dbReference type="PROSITE" id="PS50238">
    <property type="entry name" value="RHOGAP"/>
    <property type="match status" value="1"/>
</dbReference>
<comment type="function">
    <text evidence="4">Rho GTPase-activating protein involved in the signal transduction pathway.</text>
</comment>
<dbReference type="SMART" id="SM00324">
    <property type="entry name" value="RhoGAP"/>
    <property type="match status" value="1"/>
</dbReference>
<keyword evidence="2" id="KW-0343">GTPase activation</keyword>
<dbReference type="PANTHER" id="PTHR23176">
    <property type="entry name" value="RHO/RAC/CDC GTPASE-ACTIVATING PROTEIN"/>
    <property type="match status" value="1"/>
</dbReference>
<gene>
    <name evidence="7" type="ORF">EIN_467990</name>
</gene>
<reference evidence="7 8" key="1">
    <citation type="submission" date="2012-10" db="EMBL/GenBank/DDBJ databases">
        <authorList>
            <person name="Zafar N."/>
            <person name="Inman J."/>
            <person name="Hall N."/>
            <person name="Lorenzi H."/>
            <person name="Caler E."/>
        </authorList>
    </citation>
    <scope>NUCLEOTIDE SEQUENCE [LARGE SCALE GENOMIC DNA]</scope>
    <source>
        <strain evidence="7 8">IP1</strain>
    </source>
</reference>
<keyword evidence="3" id="KW-0963">Cytoplasm</keyword>
<comment type="subcellular location">
    <subcellularLocation>
        <location evidence="1">Cytoplasm</location>
    </subcellularLocation>
</comment>
<evidence type="ECO:0000256" key="4">
    <source>
        <dbReference type="ARBA" id="ARBA00037092"/>
    </source>
</evidence>
<dbReference type="GeneID" id="14882732"/>
<dbReference type="CDD" id="cd00159">
    <property type="entry name" value="RhoGAP"/>
    <property type="match status" value="1"/>
</dbReference>
<evidence type="ECO:0000256" key="5">
    <source>
        <dbReference type="SAM" id="MobiDB-lite"/>
    </source>
</evidence>
<evidence type="ECO:0000256" key="2">
    <source>
        <dbReference type="ARBA" id="ARBA00022468"/>
    </source>
</evidence>
<organism evidence="7 8">
    <name type="scientific">Entamoeba invadens IP1</name>
    <dbReference type="NCBI Taxonomy" id="370355"/>
    <lineage>
        <taxon>Eukaryota</taxon>
        <taxon>Amoebozoa</taxon>
        <taxon>Evosea</taxon>
        <taxon>Archamoebae</taxon>
        <taxon>Mastigamoebida</taxon>
        <taxon>Entamoebidae</taxon>
        <taxon>Entamoeba</taxon>
    </lineage>
</organism>
<keyword evidence="8" id="KW-1185">Reference proteome</keyword>
<sequence length="257" mass="29040">MTQVFGLLLEKVPLRNGLPYPLVDCLEYFNTHSAALSTEGLFRVPGNIAIVNEIKKMYNMGQTVDLNKYDVHTVGSVFKVFFRELPDSLVTQENTDLFLVFIELDKIDKNQTLKKMQNLLGELPPVYFQVLKALIEFLVKVAARSENNKMDSKNLSLIFGPNIFNQQNVLDLMRADNPAPICTQYFIDNYNAIFDDLIIKPAIASHTLQESYSQVPSKHIAVPSKPLPPRPPMKALPSVPPPREKKETDVQQPVSIL</sequence>
<accession>A0A0A1TUH6</accession>
<evidence type="ECO:0000313" key="7">
    <source>
        <dbReference type="EMBL" id="ELP83685.1"/>
    </source>
</evidence>
<evidence type="ECO:0000256" key="1">
    <source>
        <dbReference type="ARBA" id="ARBA00004496"/>
    </source>
</evidence>
<dbReference type="GO" id="GO:0005096">
    <property type="term" value="F:GTPase activator activity"/>
    <property type="evidence" value="ECO:0007669"/>
    <property type="project" value="UniProtKB-KW"/>
</dbReference>
<dbReference type="InterPro" id="IPR008936">
    <property type="entry name" value="Rho_GTPase_activation_prot"/>
</dbReference>
<dbReference type="VEuPathDB" id="AmoebaDB:EIN_467990"/>
<dbReference type="Gene3D" id="1.10.555.10">
    <property type="entry name" value="Rho GTPase activation protein"/>
    <property type="match status" value="1"/>
</dbReference>
<dbReference type="InterPro" id="IPR000198">
    <property type="entry name" value="RhoGAP_dom"/>
</dbReference>